<dbReference type="InterPro" id="IPR039519">
    <property type="entry name" value="YokE-like_PH"/>
</dbReference>
<evidence type="ECO:0000313" key="2">
    <source>
        <dbReference type="EMBL" id="MWV44920.1"/>
    </source>
</evidence>
<dbReference type="Pfam" id="PF14470">
    <property type="entry name" value="bPH_3"/>
    <property type="match status" value="1"/>
</dbReference>
<sequence length="165" mass="18566">MKAILIIVVLFIVCALILIKMRSKGQEKINDYSNNQSKDQTRSFSGALNDVRNGTSEFAPEAIRGIEKIKTVLMTDEEIIHSGYGKDGFKNVVYAVTNKRFIACYVGVTSEQLTSINYNKITNVDIKNKLNLSYVVIQTSEKAVEILVQNKPRSVEFFNSINSYT</sequence>
<evidence type="ECO:0000259" key="1">
    <source>
        <dbReference type="Pfam" id="PF14470"/>
    </source>
</evidence>
<name>A0A7X3IJM4_9BACL</name>
<organism evidence="2 3">
    <name type="scientific">Paenibacillus dendrobii</name>
    <dbReference type="NCBI Taxonomy" id="2691084"/>
    <lineage>
        <taxon>Bacteria</taxon>
        <taxon>Bacillati</taxon>
        <taxon>Bacillota</taxon>
        <taxon>Bacilli</taxon>
        <taxon>Bacillales</taxon>
        <taxon>Paenibacillaceae</taxon>
        <taxon>Paenibacillus</taxon>
    </lineage>
</organism>
<reference evidence="2 3" key="1">
    <citation type="submission" date="2019-12" db="EMBL/GenBank/DDBJ databases">
        <title>Paenibacillus sp. nov., an endophytic bacterium isolated from the stem of Dendrobium.</title>
        <authorList>
            <person name="Zhao R."/>
        </authorList>
    </citation>
    <scope>NUCLEOTIDE SEQUENCE [LARGE SCALE GENOMIC DNA]</scope>
    <source>
        <strain evidence="2 3">HJL G12</strain>
    </source>
</reference>
<feature type="domain" description="YokE-like PH" evidence="1">
    <location>
        <begin position="73"/>
        <end position="161"/>
    </location>
</feature>
<proteinExistence type="predicted"/>
<dbReference type="AlphaFoldDB" id="A0A7X3IJM4"/>
<protein>
    <submittedName>
        <fullName evidence="2">PH domain-containing protein</fullName>
    </submittedName>
</protein>
<comment type="caution">
    <text evidence="2">The sequence shown here is derived from an EMBL/GenBank/DDBJ whole genome shotgun (WGS) entry which is preliminary data.</text>
</comment>
<dbReference type="Proteomes" id="UP000460318">
    <property type="component" value="Unassembled WGS sequence"/>
</dbReference>
<accession>A0A7X3IJM4</accession>
<gene>
    <name evidence="2" type="ORF">GRF59_14960</name>
</gene>
<keyword evidence="3" id="KW-1185">Reference proteome</keyword>
<dbReference type="EMBL" id="WUBI01000002">
    <property type="protein sequence ID" value="MWV44920.1"/>
    <property type="molecule type" value="Genomic_DNA"/>
</dbReference>
<evidence type="ECO:0000313" key="3">
    <source>
        <dbReference type="Proteomes" id="UP000460318"/>
    </source>
</evidence>
<dbReference type="RefSeq" id="WP_160498529.1">
    <property type="nucleotide sequence ID" value="NZ_WUBI01000002.1"/>
</dbReference>